<evidence type="ECO:0000313" key="4">
    <source>
        <dbReference type="Proteomes" id="UP000095210"/>
    </source>
</evidence>
<reference evidence="4" key="1">
    <citation type="submission" date="2016-03" db="EMBL/GenBank/DDBJ databases">
        <title>Complete genome sequence of the type strain Actinoalloteichus hymeniacidonis DSM 45092.</title>
        <authorList>
            <person name="Schaffert L."/>
            <person name="Albersmeier A."/>
            <person name="Winkler A."/>
            <person name="Kalinowski J."/>
            <person name="Zotchev S."/>
            <person name="Ruckert C."/>
        </authorList>
    </citation>
    <scope>NUCLEOTIDE SEQUENCE [LARGE SCALE GENOMIC DNA]</scope>
    <source>
        <strain evidence="4">HPA177(T) (DSM 45092(T))</strain>
    </source>
</reference>
<name>A0AAC9HL12_9PSEU</name>
<gene>
    <name evidence="3" type="ORF">TL08_01825</name>
</gene>
<dbReference type="EMBL" id="CP014859">
    <property type="protein sequence ID" value="AOS61204.1"/>
    <property type="molecule type" value="Genomic_DNA"/>
</dbReference>
<dbReference type="AlphaFoldDB" id="A0AAC9HL12"/>
<organism evidence="3 4">
    <name type="scientific">Actinoalloteichus hymeniacidonis</name>
    <dbReference type="NCBI Taxonomy" id="340345"/>
    <lineage>
        <taxon>Bacteria</taxon>
        <taxon>Bacillati</taxon>
        <taxon>Actinomycetota</taxon>
        <taxon>Actinomycetes</taxon>
        <taxon>Pseudonocardiales</taxon>
        <taxon>Pseudonocardiaceae</taxon>
        <taxon>Actinoalloteichus</taxon>
    </lineage>
</organism>
<proteinExistence type="predicted"/>
<evidence type="ECO:0000256" key="1">
    <source>
        <dbReference type="SAM" id="MobiDB-lite"/>
    </source>
</evidence>
<dbReference type="RefSeq" id="WP_236750456.1">
    <property type="nucleotide sequence ID" value="NZ_CP014859.1"/>
</dbReference>
<evidence type="ECO:0000259" key="2">
    <source>
        <dbReference type="Pfam" id="PF04149"/>
    </source>
</evidence>
<feature type="domain" description="DUF397" evidence="2">
    <location>
        <begin position="7"/>
        <end position="58"/>
    </location>
</feature>
<accession>A0AAC9HL12</accession>
<protein>
    <submittedName>
        <fullName evidence="3">DUF397 family protein</fullName>
    </submittedName>
</protein>
<sequence>MMTDLHRWRKSTRSGQQSSCVEVGRAPGLVGIRDTKNRAGGTLMVERAAFGTFLAAVKADRLN</sequence>
<dbReference type="Proteomes" id="UP000095210">
    <property type="component" value="Chromosome"/>
</dbReference>
<dbReference type="Pfam" id="PF04149">
    <property type="entry name" value="DUF397"/>
    <property type="match status" value="1"/>
</dbReference>
<dbReference type="KEGG" id="ahm:TL08_01825"/>
<evidence type="ECO:0000313" key="3">
    <source>
        <dbReference type="EMBL" id="AOS61204.1"/>
    </source>
</evidence>
<keyword evidence="4" id="KW-1185">Reference proteome</keyword>
<feature type="region of interest" description="Disordered" evidence="1">
    <location>
        <begin position="1"/>
        <end position="21"/>
    </location>
</feature>
<dbReference type="InterPro" id="IPR007278">
    <property type="entry name" value="DUF397"/>
</dbReference>